<dbReference type="AlphaFoldDB" id="G3HNH1"/>
<name>G3HNH1_CRIGR</name>
<dbReference type="Proteomes" id="UP000001075">
    <property type="component" value="Unassembled WGS sequence"/>
</dbReference>
<evidence type="ECO:0000313" key="2">
    <source>
        <dbReference type="Proteomes" id="UP000001075"/>
    </source>
</evidence>
<sequence>MKNKQALLFTKAEDSVKGCRIQLSQYLVELFCFPGALRGQAPWKGEGLCSCLLDLCCCLSFHVSASFIPGPSKPPWKAKHKLTPWQSSPPPPEDLEGCADLAPIRKQKDSSENGGLNTCAVPVQLWPGRSCSGDQASGHLLPRSILEGSFNLFAACYQPVWGWDS</sequence>
<protein>
    <submittedName>
        <fullName evidence="1">Uncharacterized protein</fullName>
    </submittedName>
</protein>
<organism evidence="1 2">
    <name type="scientific">Cricetulus griseus</name>
    <name type="common">Chinese hamster</name>
    <name type="synonym">Cricetulus barabensis griseus</name>
    <dbReference type="NCBI Taxonomy" id="10029"/>
    <lineage>
        <taxon>Eukaryota</taxon>
        <taxon>Metazoa</taxon>
        <taxon>Chordata</taxon>
        <taxon>Craniata</taxon>
        <taxon>Vertebrata</taxon>
        <taxon>Euteleostomi</taxon>
        <taxon>Mammalia</taxon>
        <taxon>Eutheria</taxon>
        <taxon>Euarchontoglires</taxon>
        <taxon>Glires</taxon>
        <taxon>Rodentia</taxon>
        <taxon>Myomorpha</taxon>
        <taxon>Muroidea</taxon>
        <taxon>Cricetidae</taxon>
        <taxon>Cricetinae</taxon>
        <taxon>Cricetulus</taxon>
    </lineage>
</organism>
<reference evidence="2" key="1">
    <citation type="journal article" date="2011" name="Nat. Biotechnol.">
        <title>The genomic sequence of the Chinese hamster ovary (CHO)-K1 cell line.</title>
        <authorList>
            <person name="Xu X."/>
            <person name="Nagarajan H."/>
            <person name="Lewis N.E."/>
            <person name="Pan S."/>
            <person name="Cai Z."/>
            <person name="Liu X."/>
            <person name="Chen W."/>
            <person name="Xie M."/>
            <person name="Wang W."/>
            <person name="Hammond S."/>
            <person name="Andersen M.R."/>
            <person name="Neff N."/>
            <person name="Passarelli B."/>
            <person name="Koh W."/>
            <person name="Fan H.C."/>
            <person name="Wang J."/>
            <person name="Gui Y."/>
            <person name="Lee K.H."/>
            <person name="Betenbaugh M.J."/>
            <person name="Quake S.R."/>
            <person name="Famili I."/>
            <person name="Palsson B.O."/>
            <person name="Wang J."/>
        </authorList>
    </citation>
    <scope>NUCLEOTIDE SEQUENCE [LARGE SCALE GENOMIC DNA]</scope>
    <source>
        <strain evidence="2">CHO K1 cell line</strain>
    </source>
</reference>
<evidence type="ECO:0000313" key="1">
    <source>
        <dbReference type="EMBL" id="EGW01640.1"/>
    </source>
</evidence>
<dbReference type="InParanoid" id="G3HNH1"/>
<proteinExistence type="predicted"/>
<dbReference type="EMBL" id="JH000544">
    <property type="protein sequence ID" value="EGW01640.1"/>
    <property type="molecule type" value="Genomic_DNA"/>
</dbReference>
<accession>G3HNH1</accession>
<gene>
    <name evidence="1" type="ORF">I79_012309</name>
</gene>